<comment type="caution">
    <text evidence="1">The sequence shown here is derived from an EMBL/GenBank/DDBJ whole genome shotgun (WGS) entry which is preliminary data.</text>
</comment>
<dbReference type="Proteomes" id="UP000295632">
    <property type="component" value="Unassembled WGS sequence"/>
</dbReference>
<organism evidence="1 2">
    <name type="scientific">Aureibacillus halotolerans</name>
    <dbReference type="NCBI Taxonomy" id="1508390"/>
    <lineage>
        <taxon>Bacteria</taxon>
        <taxon>Bacillati</taxon>
        <taxon>Bacillota</taxon>
        <taxon>Bacilli</taxon>
        <taxon>Bacillales</taxon>
        <taxon>Bacillaceae</taxon>
        <taxon>Aureibacillus</taxon>
    </lineage>
</organism>
<dbReference type="OrthoDB" id="2112831at2"/>
<accession>A0A4R6TU97</accession>
<name>A0A4R6TU97_9BACI</name>
<evidence type="ECO:0000313" key="1">
    <source>
        <dbReference type="EMBL" id="TDQ36931.1"/>
    </source>
</evidence>
<protein>
    <submittedName>
        <fullName evidence="1">Uncharacterized protein</fullName>
    </submittedName>
</protein>
<dbReference type="AlphaFoldDB" id="A0A4R6TU97"/>
<proteinExistence type="predicted"/>
<gene>
    <name evidence="1" type="ORF">EV213_11524</name>
</gene>
<evidence type="ECO:0000313" key="2">
    <source>
        <dbReference type="Proteomes" id="UP000295632"/>
    </source>
</evidence>
<keyword evidence="2" id="KW-1185">Reference proteome</keyword>
<dbReference type="EMBL" id="SNYJ01000015">
    <property type="protein sequence ID" value="TDQ36931.1"/>
    <property type="molecule type" value="Genomic_DNA"/>
</dbReference>
<reference evidence="1 2" key="1">
    <citation type="submission" date="2019-03" db="EMBL/GenBank/DDBJ databases">
        <title>Genomic Encyclopedia of Type Strains, Phase IV (KMG-IV): sequencing the most valuable type-strain genomes for metagenomic binning, comparative biology and taxonomic classification.</title>
        <authorList>
            <person name="Goeker M."/>
        </authorList>
    </citation>
    <scope>NUCLEOTIDE SEQUENCE [LARGE SCALE GENOMIC DNA]</scope>
    <source>
        <strain evidence="1 2">DSM 28697</strain>
    </source>
</reference>
<sequence length="184" mass="20002">MEMPRLAMQSTRAEIGIQTSDAKLSTRQPSADMTIRQPKAIMRIASEPARLTIDQTAAWESMGLLSARRSIEKAASQGLQAAKAFVGKTASQGDALMRIENKGDVISRQAAASRFMPEYAFTIGWIPAPFSVKISATRGSLTVDVTPQKPVINVTPRPPESIYTPGKVEIYVKKEPSLSISVVR</sequence>
<dbReference type="Pfam" id="PF20074">
    <property type="entry name" value="DUF6470"/>
    <property type="match status" value="1"/>
</dbReference>
<dbReference type="InterPro" id="IPR045527">
    <property type="entry name" value="DUF6470"/>
</dbReference>